<feature type="region of interest" description="Disordered" evidence="2">
    <location>
        <begin position="15"/>
        <end position="35"/>
    </location>
</feature>
<dbReference type="AlphaFoldDB" id="A0A291M2M2"/>
<sequence length="589" mass="63152">MDRVHARLAAATVPRGTAEFASRPEPRSIGSPRRGRHLTAGSFLFAGHLVDAPDTAIWDLEMPAPGFEQALHGFLWLDDLAALGDIRARTRAQDWTWDWIARFGTGRGPGWTPALTGRRLTRWVHHGTFLLAGRDAAARGQFFGALAAQTTYLSRRWRGATPGLPRVEALSGLLFAGLAVTGQERHAGRAVRALIRECDDQIDADGALASRNPEDLLDIFTLLTWVGQALGSAGQPVPEPLRAACARIAPTLRALRHVDGGLARFHGGGRGAEGWLDHALAASGVRAAQRAPAEGREPLTLAMGFARLSAGRCSVLVDAAPPPQGAAARTGHASTLAFEMTSARRPLIVNCGSGASFGETWRRAGRATPSHSTLCVDGVSSSRFAREHDGDAPAGLPAADLLAETPRDVRVQAGAAGAARSLLTGHDGWVATHGLTHMRKLVLARDGREIAGEDTLGAMTEQHRRRFERVVAEGALRGIAFRIRFHLHPDVEPSIDDDPDLNGGHGVTLALRSGEVWRFRHDGTAVLSVEPSVYLEPGRLKPRATRQLVLSGRVLDYACQIGWTLGKAQDTPQGIRDLARGDDDDMAFD</sequence>
<dbReference type="Gene3D" id="1.50.10.100">
    <property type="entry name" value="Chondroitin AC/alginate lyase"/>
    <property type="match status" value="1"/>
</dbReference>
<reference evidence="4 5" key="1">
    <citation type="submission" date="2017-05" db="EMBL/GenBank/DDBJ databases">
        <title>Comparative genomic and metabolic analysis of manganese-oxidizing mechanisms in Celeribater manganoxidans DY25T: its adaption to the environment of polymetallic nodule.</title>
        <authorList>
            <person name="Wang X."/>
        </authorList>
    </citation>
    <scope>NUCLEOTIDE SEQUENCE [LARGE SCALE GENOMIC DNA]</scope>
    <source>
        <strain evidence="4 5">DY25</strain>
    </source>
</reference>
<dbReference type="Proteomes" id="UP000219050">
    <property type="component" value="Chromosome"/>
</dbReference>
<dbReference type="InterPro" id="IPR012480">
    <property type="entry name" value="Hepar_II_III_C"/>
</dbReference>
<evidence type="ECO:0000256" key="1">
    <source>
        <dbReference type="ARBA" id="ARBA00004196"/>
    </source>
</evidence>
<dbReference type="GO" id="GO:0030313">
    <property type="term" value="C:cell envelope"/>
    <property type="evidence" value="ECO:0007669"/>
    <property type="project" value="UniProtKB-SubCell"/>
</dbReference>
<accession>A0A291M2M2</accession>
<organism evidence="4 5">
    <name type="scientific">Pacificitalea manganoxidans</name>
    <dbReference type="NCBI Taxonomy" id="1411902"/>
    <lineage>
        <taxon>Bacteria</taxon>
        <taxon>Pseudomonadati</taxon>
        <taxon>Pseudomonadota</taxon>
        <taxon>Alphaproteobacteria</taxon>
        <taxon>Rhodobacterales</taxon>
        <taxon>Paracoccaceae</taxon>
        <taxon>Pacificitalea</taxon>
    </lineage>
</organism>
<dbReference type="KEGG" id="cmag:CBW24_00125"/>
<name>A0A291M2M2_9RHOB</name>
<dbReference type="GO" id="GO:0016829">
    <property type="term" value="F:lyase activity"/>
    <property type="evidence" value="ECO:0007669"/>
    <property type="project" value="InterPro"/>
</dbReference>
<feature type="domain" description="Heparinase II/III-like C-terminal" evidence="3">
    <location>
        <begin position="302"/>
        <end position="564"/>
    </location>
</feature>
<evidence type="ECO:0000256" key="2">
    <source>
        <dbReference type="SAM" id="MobiDB-lite"/>
    </source>
</evidence>
<evidence type="ECO:0000259" key="3">
    <source>
        <dbReference type="Pfam" id="PF07940"/>
    </source>
</evidence>
<keyword evidence="5" id="KW-1185">Reference proteome</keyword>
<dbReference type="EMBL" id="CP021404">
    <property type="protein sequence ID" value="ATI43221.1"/>
    <property type="molecule type" value="Genomic_DNA"/>
</dbReference>
<evidence type="ECO:0000313" key="4">
    <source>
        <dbReference type="EMBL" id="ATI43221.1"/>
    </source>
</evidence>
<protein>
    <submittedName>
        <fullName evidence="4">Heparinase</fullName>
    </submittedName>
</protein>
<dbReference type="Pfam" id="PF07940">
    <property type="entry name" value="Hepar_II_III_C"/>
    <property type="match status" value="1"/>
</dbReference>
<evidence type="ECO:0000313" key="5">
    <source>
        <dbReference type="Proteomes" id="UP000219050"/>
    </source>
</evidence>
<proteinExistence type="predicted"/>
<gene>
    <name evidence="4" type="ORF">CBW24_00125</name>
</gene>
<comment type="subcellular location">
    <subcellularLocation>
        <location evidence="1">Cell envelope</location>
    </subcellularLocation>
</comment>
<dbReference type="Gene3D" id="2.70.98.70">
    <property type="match status" value="1"/>
</dbReference>
<dbReference type="InterPro" id="IPR008929">
    <property type="entry name" value="Chondroitin_lyas"/>
</dbReference>
<dbReference type="OrthoDB" id="9787373at2"/>